<dbReference type="PROSITE" id="PS00599">
    <property type="entry name" value="AA_TRANSFER_CLASS_2"/>
    <property type="match status" value="1"/>
</dbReference>
<keyword evidence="3 6" id="KW-0032">Aminotransferase</keyword>
<accession>A0A561TSV6</accession>
<dbReference type="Proteomes" id="UP000317940">
    <property type="component" value="Unassembled WGS sequence"/>
</dbReference>
<organism evidence="8 9">
    <name type="scientific">Kitasatospora viridis</name>
    <dbReference type="NCBI Taxonomy" id="281105"/>
    <lineage>
        <taxon>Bacteria</taxon>
        <taxon>Bacillati</taxon>
        <taxon>Actinomycetota</taxon>
        <taxon>Actinomycetes</taxon>
        <taxon>Kitasatosporales</taxon>
        <taxon>Streptomycetaceae</taxon>
        <taxon>Kitasatospora</taxon>
    </lineage>
</organism>
<dbReference type="EC" id="2.6.1.57" evidence="6"/>
<dbReference type="EMBL" id="VIWT01000003">
    <property type="protein sequence ID" value="TWF90203.1"/>
    <property type="molecule type" value="Genomic_DNA"/>
</dbReference>
<keyword evidence="5 6" id="KW-0663">Pyridoxal phosphate</keyword>
<dbReference type="HAMAP" id="MF_01513">
    <property type="entry name" value="Phe_aminotrans_2"/>
    <property type="match status" value="1"/>
</dbReference>
<dbReference type="GO" id="GO:0004400">
    <property type="term" value="F:histidinol-phosphate transaminase activity"/>
    <property type="evidence" value="ECO:0007669"/>
    <property type="project" value="InterPro"/>
</dbReference>
<dbReference type="InterPro" id="IPR004839">
    <property type="entry name" value="Aminotransferase_I/II_large"/>
</dbReference>
<dbReference type="InterPro" id="IPR015421">
    <property type="entry name" value="PyrdxlP-dep_Trfase_major"/>
</dbReference>
<comment type="cofactor">
    <cofactor evidence="1 6">
        <name>pyridoxal 5'-phosphate</name>
        <dbReference type="ChEBI" id="CHEBI:597326"/>
    </cofactor>
</comment>
<evidence type="ECO:0000256" key="5">
    <source>
        <dbReference type="ARBA" id="ARBA00022898"/>
    </source>
</evidence>
<dbReference type="GO" id="GO:0000105">
    <property type="term" value="P:L-histidine biosynthetic process"/>
    <property type="evidence" value="ECO:0007669"/>
    <property type="project" value="InterPro"/>
</dbReference>
<dbReference type="OrthoDB" id="9809616at2"/>
<dbReference type="HAMAP" id="MF_01023">
    <property type="entry name" value="HisC_aminotrans_2"/>
    <property type="match status" value="1"/>
</dbReference>
<reference evidence="8 9" key="1">
    <citation type="submission" date="2019-06" db="EMBL/GenBank/DDBJ databases">
        <title>Sequencing the genomes of 1000 actinobacteria strains.</title>
        <authorList>
            <person name="Klenk H.-P."/>
        </authorList>
    </citation>
    <scope>NUCLEOTIDE SEQUENCE [LARGE SCALE GENOMIC DNA]</scope>
    <source>
        <strain evidence="8 9">DSM 44826</strain>
    </source>
</reference>
<dbReference type="Gene3D" id="3.40.640.10">
    <property type="entry name" value="Type I PLP-dependent aspartate aminotransferase-like (Major domain)"/>
    <property type="match status" value="1"/>
</dbReference>
<dbReference type="InterPro" id="IPR015424">
    <property type="entry name" value="PyrdxlP-dep_Trfase"/>
</dbReference>
<evidence type="ECO:0000313" key="9">
    <source>
        <dbReference type="Proteomes" id="UP000317940"/>
    </source>
</evidence>
<evidence type="ECO:0000256" key="3">
    <source>
        <dbReference type="ARBA" id="ARBA00022576"/>
    </source>
</evidence>
<protein>
    <recommendedName>
        <fullName evidence="6">Aromatic amino acid aminotransferase</fullName>
        <shortName evidence="6">ArAT</shortName>
        <ecNumber evidence="6">2.6.1.57</ecNumber>
    </recommendedName>
</protein>
<evidence type="ECO:0000256" key="6">
    <source>
        <dbReference type="HAMAP-Rule" id="MF_01513"/>
    </source>
</evidence>
<evidence type="ECO:0000256" key="2">
    <source>
        <dbReference type="ARBA" id="ARBA00011738"/>
    </source>
</evidence>
<feature type="modified residue" description="N6-(pyridoxal phosphate)lysine" evidence="6">
    <location>
        <position position="222"/>
    </location>
</feature>
<comment type="caution">
    <text evidence="8">The sequence shown here is derived from an EMBL/GenBank/DDBJ whole genome shotgun (WGS) entry which is preliminary data.</text>
</comment>
<dbReference type="PANTHER" id="PTHR43643">
    <property type="entry name" value="HISTIDINOL-PHOSPHATE AMINOTRANSFERASE 2"/>
    <property type="match status" value="1"/>
</dbReference>
<dbReference type="RefSeq" id="WP_145909427.1">
    <property type="nucleotide sequence ID" value="NZ_BAAAMZ010000001.1"/>
</dbReference>
<dbReference type="AlphaFoldDB" id="A0A561TSV6"/>
<gene>
    <name evidence="6" type="primary">pat</name>
    <name evidence="8" type="ORF">FHX73_13247</name>
</gene>
<evidence type="ECO:0000259" key="7">
    <source>
        <dbReference type="Pfam" id="PF00155"/>
    </source>
</evidence>
<sequence length="358" mass="37993">MTAAAPAPRAALDDIPAYVPKPPQPPAVGEFHRLFLNENPYPPLPSALSAIAEAAAQTNRYPGILPDRLVDALARRLDVPLDHVVTGPGSVGIYQQIGQAMLSPGDEVVYAWPSFEAFPIVVKMAGAVPVEVPLRGEAHDLDAMAAAITPRTTAVLVCEPNNPTGTAVGAAALKRFLDRVPERVLVVLDEAYVEFHRTPGAPDGVDLYRDRPNVMVLRTFSKAYGLAGLRVGYGVAHPRVAQALRKCAVPCGVGRVAEEAALAALLAEDELFERVDRITAERERLATALRAQGWPVPASATNFLWLPLGARSSAVAAGLEQRGLLVRDFPGAGLRITVGTPDSNDLLVGVLEGLTAVR</sequence>
<dbReference type="Gene3D" id="3.90.1150.10">
    <property type="entry name" value="Aspartate Aminotransferase, domain 1"/>
    <property type="match status" value="1"/>
</dbReference>
<feature type="domain" description="Aminotransferase class I/classII large" evidence="7">
    <location>
        <begin position="37"/>
        <end position="348"/>
    </location>
</feature>
<dbReference type="Pfam" id="PF00155">
    <property type="entry name" value="Aminotran_1_2"/>
    <property type="match status" value="1"/>
</dbReference>
<evidence type="ECO:0000256" key="4">
    <source>
        <dbReference type="ARBA" id="ARBA00022679"/>
    </source>
</evidence>
<keyword evidence="9" id="KW-1185">Reference proteome</keyword>
<dbReference type="GO" id="GO:0008793">
    <property type="term" value="F:aromatic-amino-acid transaminase activity"/>
    <property type="evidence" value="ECO:0007669"/>
    <property type="project" value="UniProtKB-UniRule"/>
</dbReference>
<dbReference type="PANTHER" id="PTHR43643:SF3">
    <property type="entry name" value="HISTIDINOL-PHOSPHATE AMINOTRANSFERASE"/>
    <property type="match status" value="1"/>
</dbReference>
<comment type="catalytic activity">
    <reaction evidence="6">
        <text>an aromatic L-alpha-amino acid + 2-oxoglutarate = an aromatic oxo-acid + L-glutamate</text>
        <dbReference type="Rhea" id="RHEA:17533"/>
        <dbReference type="ChEBI" id="CHEBI:16810"/>
        <dbReference type="ChEBI" id="CHEBI:29985"/>
        <dbReference type="ChEBI" id="CHEBI:73309"/>
        <dbReference type="ChEBI" id="CHEBI:84824"/>
        <dbReference type="EC" id="2.6.1.57"/>
    </reaction>
</comment>
<evidence type="ECO:0000313" key="8">
    <source>
        <dbReference type="EMBL" id="TWF90203.1"/>
    </source>
</evidence>
<dbReference type="CDD" id="cd00609">
    <property type="entry name" value="AAT_like"/>
    <property type="match status" value="1"/>
</dbReference>
<keyword evidence="4 6" id="KW-0808">Transferase</keyword>
<dbReference type="InterPro" id="IPR015422">
    <property type="entry name" value="PyrdxlP-dep_Trfase_small"/>
</dbReference>
<proteinExistence type="inferred from homology"/>
<dbReference type="InterPro" id="IPR001917">
    <property type="entry name" value="Aminotrans_II_pyridoxalP_BS"/>
</dbReference>
<comment type="subunit">
    <text evidence="2 6">Homodimer.</text>
</comment>
<dbReference type="InterPro" id="IPR050106">
    <property type="entry name" value="HistidinolP_aminotransfase"/>
</dbReference>
<comment type="similarity">
    <text evidence="6">Belongs to the class-II pyridoxal-phosphate-dependent aminotransferase family.</text>
</comment>
<dbReference type="InterPro" id="IPR024892">
    <property type="entry name" value="ArAT"/>
</dbReference>
<evidence type="ECO:0000256" key="1">
    <source>
        <dbReference type="ARBA" id="ARBA00001933"/>
    </source>
</evidence>
<dbReference type="GO" id="GO:0030170">
    <property type="term" value="F:pyridoxal phosphate binding"/>
    <property type="evidence" value="ECO:0007669"/>
    <property type="project" value="UniProtKB-UniRule"/>
</dbReference>
<dbReference type="SUPFAM" id="SSF53383">
    <property type="entry name" value="PLP-dependent transferases"/>
    <property type="match status" value="1"/>
</dbReference>
<comment type="function">
    <text evidence="6">Aminotransferase that catalyzes the conversion of aromatic amino acids and 2-oxoglutarate into corresponding aromatic oxo acids and L-glutamate.</text>
</comment>
<name>A0A561TSV6_9ACTN</name>
<dbReference type="NCBIfam" id="NF002878">
    <property type="entry name" value="PRK03321.1"/>
    <property type="match status" value="1"/>
</dbReference>
<dbReference type="InterPro" id="IPR005861">
    <property type="entry name" value="HisP_aminotrans"/>
</dbReference>